<feature type="compositionally biased region" description="Low complexity" evidence="1">
    <location>
        <begin position="584"/>
        <end position="615"/>
    </location>
</feature>
<protein>
    <submittedName>
        <fullName evidence="3">Uncharacterized protein</fullName>
    </submittedName>
</protein>
<evidence type="ECO:0000313" key="4">
    <source>
        <dbReference type="Proteomes" id="UP000030750"/>
    </source>
</evidence>
<dbReference type="Proteomes" id="UP000030750">
    <property type="component" value="Unassembled WGS sequence"/>
</dbReference>
<organism evidence="3 4">
    <name type="scientific">Eimeria brunetti</name>
    <dbReference type="NCBI Taxonomy" id="51314"/>
    <lineage>
        <taxon>Eukaryota</taxon>
        <taxon>Sar</taxon>
        <taxon>Alveolata</taxon>
        <taxon>Apicomplexa</taxon>
        <taxon>Conoidasida</taxon>
        <taxon>Coccidia</taxon>
        <taxon>Eucoccidiorida</taxon>
        <taxon>Eimeriorina</taxon>
        <taxon>Eimeriidae</taxon>
        <taxon>Eimeria</taxon>
    </lineage>
</organism>
<feature type="compositionally biased region" description="Low complexity" evidence="1">
    <location>
        <begin position="123"/>
        <end position="136"/>
    </location>
</feature>
<feature type="compositionally biased region" description="Basic and acidic residues" evidence="1">
    <location>
        <begin position="637"/>
        <end position="655"/>
    </location>
</feature>
<feature type="region of interest" description="Disordered" evidence="1">
    <location>
        <begin position="113"/>
        <end position="153"/>
    </location>
</feature>
<feature type="compositionally biased region" description="Pro residues" evidence="1">
    <location>
        <begin position="570"/>
        <end position="583"/>
    </location>
</feature>
<accession>U6LIA3</accession>
<keyword evidence="2" id="KW-0472">Membrane</keyword>
<keyword evidence="2" id="KW-0812">Transmembrane</keyword>
<dbReference type="EMBL" id="HG711074">
    <property type="protein sequence ID" value="CDJ48284.1"/>
    <property type="molecule type" value="Genomic_DNA"/>
</dbReference>
<feature type="region of interest" description="Disordered" evidence="1">
    <location>
        <begin position="564"/>
        <end position="677"/>
    </location>
</feature>
<name>U6LIA3_9EIME</name>
<evidence type="ECO:0000313" key="3">
    <source>
        <dbReference type="EMBL" id="CDJ48284.1"/>
    </source>
</evidence>
<reference evidence="3" key="1">
    <citation type="submission" date="2013-10" db="EMBL/GenBank/DDBJ databases">
        <title>Genomic analysis of the causative agents of coccidiosis in chickens.</title>
        <authorList>
            <person name="Reid A.J."/>
            <person name="Blake D."/>
            <person name="Billington K."/>
            <person name="Browne H."/>
            <person name="Dunn M."/>
            <person name="Hung S."/>
            <person name="Kawahara F."/>
            <person name="Miranda-Saavedra D."/>
            <person name="Mourier T."/>
            <person name="Nagra H."/>
            <person name="Otto T.D."/>
            <person name="Rawlings N."/>
            <person name="Sanchez A."/>
            <person name="Sanders M."/>
            <person name="Subramaniam C."/>
            <person name="Tay Y."/>
            <person name="Dear P."/>
            <person name="Doerig C."/>
            <person name="Gruber A."/>
            <person name="Parkinson J."/>
            <person name="Shirley M."/>
            <person name="Wan K.L."/>
            <person name="Berriman M."/>
            <person name="Tomley F."/>
            <person name="Pain A."/>
        </authorList>
    </citation>
    <scope>NUCLEOTIDE SEQUENCE [LARGE SCALE GENOMIC DNA]</scope>
    <source>
        <strain evidence="3">Houghton</strain>
    </source>
</reference>
<proteinExistence type="predicted"/>
<sequence>MSAAVAAETMAVAAATEAATNLNSMQQPVDGDSAWGISSTAVVLPASVKGLRRRRRGGFKLSVAALVPVIAAAAVTYLVLRCCLSLARANSSSGAHIRFLAGNKQETDKTKWDDCAGAAGEDSAPATETTAADAPSPEAPPAPSPAAPPAAATLVASAPEEKGGDARKHYLFQKALLNVYDLSALMETSRPVLEELPFHLRGRCIAAVLCLSIVELSSVLSLLDADERSEVQETIPQLSESIWALRHTIPAGELSPSRERHIICLHSFLDKLRSAVPPAAAADENERRQKLSELVVHQETALQQLDSSLHWLQKFFELYEKVEGKAAAASAVAGATTEQTAAETATAAKPRPDAGVHAIELTMHTRRNQALRDASFTAWMKDTQESVHSGLIAPEGMDESSRQPMAELQQQLLELQQTPLEQGKDPVLYIQPHEIQRPEKSAAASSGGRKGRGGSKESRSQGTVAAGDDVSAAAESAAANPDVASSTREASAASVASSAPSPPMAPETLPKGPVRSFSAVVSAASAAVAAQRPVSERYTPAGMKAATQVGMPYYSATAAMPSSLHRPHPIPHPPSSPLSPSSPWPQLSLHPSFDAAATAAAETSAAAPDSSTESPPLKRRRMQRRGTSSSDVEGTEGDARRGAEKGTEQTKEPQRGTKGSGLAPSDWVEENTDDQQE</sequence>
<keyword evidence="4" id="KW-1185">Reference proteome</keyword>
<evidence type="ECO:0000256" key="1">
    <source>
        <dbReference type="SAM" id="MobiDB-lite"/>
    </source>
</evidence>
<evidence type="ECO:0000256" key="2">
    <source>
        <dbReference type="SAM" id="Phobius"/>
    </source>
</evidence>
<gene>
    <name evidence="3" type="ORF">EBH_0019870</name>
</gene>
<dbReference type="AlphaFoldDB" id="U6LIA3"/>
<feature type="transmembrane region" description="Helical" evidence="2">
    <location>
        <begin position="63"/>
        <end position="80"/>
    </location>
</feature>
<feature type="region of interest" description="Disordered" evidence="1">
    <location>
        <begin position="433"/>
        <end position="510"/>
    </location>
</feature>
<dbReference type="VEuPathDB" id="ToxoDB:EBH_0019870"/>
<feature type="compositionally biased region" description="Low complexity" evidence="1">
    <location>
        <begin position="464"/>
        <end position="499"/>
    </location>
</feature>
<feature type="compositionally biased region" description="Pro residues" evidence="1">
    <location>
        <begin position="137"/>
        <end position="148"/>
    </location>
</feature>
<feature type="compositionally biased region" description="Acidic residues" evidence="1">
    <location>
        <begin position="667"/>
        <end position="677"/>
    </location>
</feature>
<reference evidence="3" key="2">
    <citation type="submission" date="2013-10" db="EMBL/GenBank/DDBJ databases">
        <authorList>
            <person name="Aslett M."/>
        </authorList>
    </citation>
    <scope>NUCLEOTIDE SEQUENCE [LARGE SCALE GENOMIC DNA]</scope>
    <source>
        <strain evidence="3">Houghton</strain>
    </source>
</reference>
<keyword evidence="2" id="KW-1133">Transmembrane helix</keyword>